<feature type="transmembrane region" description="Helical" evidence="1">
    <location>
        <begin position="12"/>
        <end position="33"/>
    </location>
</feature>
<keyword evidence="3" id="KW-1185">Reference proteome</keyword>
<gene>
    <name evidence="2" type="ORF">MWN34_10700</name>
</gene>
<evidence type="ECO:0000256" key="1">
    <source>
        <dbReference type="SAM" id="Phobius"/>
    </source>
</evidence>
<keyword evidence="1" id="KW-1133">Transmembrane helix</keyword>
<keyword evidence="1" id="KW-0472">Membrane</keyword>
<dbReference type="RefSeq" id="WP_247029096.1">
    <property type="nucleotide sequence ID" value="NZ_JALKCH010000006.1"/>
</dbReference>
<dbReference type="EMBL" id="JALKCH010000006">
    <property type="protein sequence ID" value="MCK0197381.1"/>
    <property type="molecule type" value="Genomic_DNA"/>
</dbReference>
<name>A0ABT0DBP7_9HYPH</name>
<comment type="caution">
    <text evidence="2">The sequence shown here is derived from an EMBL/GenBank/DDBJ whole genome shotgun (WGS) entry which is preliminary data.</text>
</comment>
<evidence type="ECO:0000313" key="3">
    <source>
        <dbReference type="Proteomes" id="UP001203284"/>
    </source>
</evidence>
<feature type="transmembrane region" description="Helical" evidence="1">
    <location>
        <begin position="86"/>
        <end position="104"/>
    </location>
</feature>
<organism evidence="2 3">
    <name type="scientific">Ancylobacter crimeensis</name>
    <dbReference type="NCBI Taxonomy" id="2579147"/>
    <lineage>
        <taxon>Bacteria</taxon>
        <taxon>Pseudomonadati</taxon>
        <taxon>Pseudomonadota</taxon>
        <taxon>Alphaproteobacteria</taxon>
        <taxon>Hyphomicrobiales</taxon>
        <taxon>Xanthobacteraceae</taxon>
        <taxon>Ancylobacter</taxon>
    </lineage>
</organism>
<reference evidence="2 3" key="1">
    <citation type="submission" date="2022-04" db="EMBL/GenBank/DDBJ databases">
        <authorList>
            <person name="Grouzdev D.S."/>
            <person name="Pantiukh K.S."/>
            <person name="Krutkina M.S."/>
        </authorList>
    </citation>
    <scope>NUCLEOTIDE SEQUENCE [LARGE SCALE GENOMIC DNA]</scope>
    <source>
        <strain evidence="2 3">6x-1</strain>
    </source>
</reference>
<evidence type="ECO:0000313" key="2">
    <source>
        <dbReference type="EMBL" id="MCK0197381.1"/>
    </source>
</evidence>
<dbReference type="Proteomes" id="UP001203284">
    <property type="component" value="Unassembled WGS sequence"/>
</dbReference>
<proteinExistence type="predicted"/>
<sequence>MLPPPTLFDRFIGSLPVFLALWEGFIITLILWFDGKAPNQFLPFILGFLAIVSNGRRNHVVADARWQEEKSVALGRPLPAPSRWRLLVLVPFWAAALFLAYHFTAGLMG</sequence>
<keyword evidence="1" id="KW-0812">Transmembrane</keyword>
<protein>
    <submittedName>
        <fullName evidence="2">Uncharacterized protein</fullName>
    </submittedName>
</protein>
<accession>A0ABT0DBP7</accession>